<dbReference type="EMBL" id="LAZR01001955">
    <property type="protein sequence ID" value="KKN36598.1"/>
    <property type="molecule type" value="Genomic_DNA"/>
</dbReference>
<protein>
    <submittedName>
        <fullName evidence="1">Uncharacterized protein</fullName>
    </submittedName>
</protein>
<name>A0A0F9T4W4_9ZZZZ</name>
<reference evidence="1" key="1">
    <citation type="journal article" date="2015" name="Nature">
        <title>Complex archaea that bridge the gap between prokaryotes and eukaryotes.</title>
        <authorList>
            <person name="Spang A."/>
            <person name="Saw J.H."/>
            <person name="Jorgensen S.L."/>
            <person name="Zaremba-Niedzwiedzka K."/>
            <person name="Martijn J."/>
            <person name="Lind A.E."/>
            <person name="van Eijk R."/>
            <person name="Schleper C."/>
            <person name="Guy L."/>
            <person name="Ettema T.J."/>
        </authorList>
    </citation>
    <scope>NUCLEOTIDE SEQUENCE</scope>
</reference>
<accession>A0A0F9T4W4</accession>
<sequence>MAGKKTKRILEKVGRELKVNPPKVLRKFSGAKKESIRTAILLSKARRRGARIKKK</sequence>
<proteinExistence type="predicted"/>
<evidence type="ECO:0000313" key="1">
    <source>
        <dbReference type="EMBL" id="KKN36598.1"/>
    </source>
</evidence>
<comment type="caution">
    <text evidence="1">The sequence shown here is derived from an EMBL/GenBank/DDBJ whole genome shotgun (WGS) entry which is preliminary data.</text>
</comment>
<organism evidence="1">
    <name type="scientific">marine sediment metagenome</name>
    <dbReference type="NCBI Taxonomy" id="412755"/>
    <lineage>
        <taxon>unclassified sequences</taxon>
        <taxon>metagenomes</taxon>
        <taxon>ecological metagenomes</taxon>
    </lineage>
</organism>
<dbReference type="AlphaFoldDB" id="A0A0F9T4W4"/>
<gene>
    <name evidence="1" type="ORF">LCGC14_0771850</name>
</gene>